<dbReference type="Pfam" id="PF08376">
    <property type="entry name" value="NIT"/>
    <property type="match status" value="1"/>
</dbReference>
<dbReference type="InterPro" id="IPR004089">
    <property type="entry name" value="MCPsignal_dom"/>
</dbReference>
<evidence type="ECO:0000313" key="8">
    <source>
        <dbReference type="Proteomes" id="UP000190135"/>
    </source>
</evidence>
<dbReference type="PROSITE" id="PS50885">
    <property type="entry name" value="HAMP"/>
    <property type="match status" value="2"/>
</dbReference>
<evidence type="ECO:0000259" key="5">
    <source>
        <dbReference type="PROSITE" id="PS50111"/>
    </source>
</evidence>
<keyword evidence="4" id="KW-0175">Coiled coil</keyword>
<dbReference type="EMBL" id="FUXL01000019">
    <property type="protein sequence ID" value="SKA35405.1"/>
    <property type="molecule type" value="Genomic_DNA"/>
</dbReference>
<dbReference type="Gene3D" id="1.10.287.950">
    <property type="entry name" value="Methyl-accepting chemotaxis protein"/>
    <property type="match status" value="1"/>
</dbReference>
<evidence type="ECO:0000313" key="7">
    <source>
        <dbReference type="EMBL" id="SKA35405.1"/>
    </source>
</evidence>
<dbReference type="Pfam" id="PF00015">
    <property type="entry name" value="MCPsignal"/>
    <property type="match status" value="1"/>
</dbReference>
<dbReference type="GO" id="GO:0016020">
    <property type="term" value="C:membrane"/>
    <property type="evidence" value="ECO:0007669"/>
    <property type="project" value="InterPro"/>
</dbReference>
<feature type="domain" description="Methyl-accepting transducer" evidence="5">
    <location>
        <begin position="467"/>
        <end position="696"/>
    </location>
</feature>
<evidence type="ECO:0000259" key="6">
    <source>
        <dbReference type="PROSITE" id="PS50885"/>
    </source>
</evidence>
<organism evidence="7 8">
    <name type="scientific">Consotaella salsifontis</name>
    <dbReference type="NCBI Taxonomy" id="1365950"/>
    <lineage>
        <taxon>Bacteria</taxon>
        <taxon>Pseudomonadati</taxon>
        <taxon>Pseudomonadota</taxon>
        <taxon>Alphaproteobacteria</taxon>
        <taxon>Hyphomicrobiales</taxon>
        <taxon>Aurantimonadaceae</taxon>
        <taxon>Consotaella</taxon>
    </lineage>
</organism>
<dbReference type="PANTHER" id="PTHR43531:SF11">
    <property type="entry name" value="METHYL-ACCEPTING CHEMOTAXIS PROTEIN 3"/>
    <property type="match status" value="1"/>
</dbReference>
<dbReference type="InterPro" id="IPR003660">
    <property type="entry name" value="HAMP_dom"/>
</dbReference>
<dbReference type="PROSITE" id="PS50111">
    <property type="entry name" value="CHEMOTAXIS_TRANSDUC_2"/>
    <property type="match status" value="1"/>
</dbReference>
<evidence type="ECO:0000256" key="1">
    <source>
        <dbReference type="ARBA" id="ARBA00022500"/>
    </source>
</evidence>
<dbReference type="Pfam" id="PF00672">
    <property type="entry name" value="HAMP"/>
    <property type="match status" value="1"/>
</dbReference>
<dbReference type="SMART" id="SM00283">
    <property type="entry name" value="MA"/>
    <property type="match status" value="1"/>
</dbReference>
<feature type="domain" description="HAMP" evidence="6">
    <location>
        <begin position="416"/>
        <end position="462"/>
    </location>
</feature>
<dbReference type="SUPFAM" id="SSF58104">
    <property type="entry name" value="Methyl-accepting chemotaxis protein (MCP) signaling domain"/>
    <property type="match status" value="1"/>
</dbReference>
<keyword evidence="3" id="KW-0807">Transducer</keyword>
<dbReference type="Proteomes" id="UP000190135">
    <property type="component" value="Unassembled WGS sequence"/>
</dbReference>
<protein>
    <submittedName>
        <fullName evidence="7">Methyl-accepting chemotaxis protein</fullName>
    </submittedName>
</protein>
<dbReference type="AlphaFoldDB" id="A0A1T4T4H8"/>
<dbReference type="InterPro" id="IPR051310">
    <property type="entry name" value="MCP_chemotaxis"/>
</dbReference>
<name>A0A1T4T4H8_9HYPH</name>
<accession>A0A1T4T4H8</accession>
<sequence>MKLSRRITFLMALPILAICSLVGWIVAESWATSGRMADLSNDQVILAKLIDMTTALQQERAHSLRFLNTGGRSFGTEMNDDRAVTDAAVAAFWQTETPASVFFGDGEMGQQIDAMRSSLTTLEKLRGAVTERSLLPDATMKEYGKIIDGPVDAISRLGERIEQPNVRATVAALGHLVAAIEDAAEVRSIGSAAITRRKLYAKDVEAIAEFKGGEALRFKLFLENAAGDLAAGLEDILKSKAVDGSEQFYRRLTALPAGLDLNLVETDWFDSMSARIGAMADFAKRIVTEDMTNEVGASRAEALRSLQISLLFGFVLIGTLLTLAFLTARSIIRPLSAITGATSRLAEGDVSVEVPGLSRRDEIGDIARAIGVFKTATVERADLMVEAEATRQRQSEERARQEEAEHLQAEEMRAFITMVETSFERLSQGDLTVRMEGPLAPQFEPVRRKFDQSVSALEGAVASAVSAVSSIEGGLSEIAAASGDLAMRTERQASRLEETVAALAQVRDAMNSTAANSHDAQEIAALARGKAESGGEVVSRAIQAINRIEGSSNEIQMIISVIDEIAFQTNLLALNAGVEAARAGEAGKGFAVVAQEVRGLAQRSTEAAREIKTLISTSSEEVKAGVALVTRSGQSLEEILEAVASMTTTIAAIASRAREQAANLNEISAAADEMDQVTQQNAAMVEEATAAARSLSDETQELAASMARFRTGTTSAEVITPAAFEERPRRAAGARR</sequence>
<dbReference type="GO" id="GO:0007165">
    <property type="term" value="P:signal transduction"/>
    <property type="evidence" value="ECO:0007669"/>
    <property type="project" value="UniProtKB-KW"/>
</dbReference>
<dbReference type="STRING" id="1365950.SAMN05428963_1198"/>
<keyword evidence="8" id="KW-1185">Reference proteome</keyword>
<gene>
    <name evidence="7" type="ORF">SAMN05428963_1198</name>
</gene>
<keyword evidence="1" id="KW-0145">Chemotaxis</keyword>
<evidence type="ECO:0000256" key="2">
    <source>
        <dbReference type="ARBA" id="ARBA00029447"/>
    </source>
</evidence>
<feature type="coiled-coil region" evidence="4">
    <location>
        <begin position="384"/>
        <end position="412"/>
    </location>
</feature>
<dbReference type="CDD" id="cd06225">
    <property type="entry name" value="HAMP"/>
    <property type="match status" value="1"/>
</dbReference>
<dbReference type="GO" id="GO:0004888">
    <property type="term" value="F:transmembrane signaling receptor activity"/>
    <property type="evidence" value="ECO:0007669"/>
    <property type="project" value="InterPro"/>
</dbReference>
<dbReference type="InterPro" id="IPR004090">
    <property type="entry name" value="Chemotax_Me-accpt_rcpt"/>
</dbReference>
<reference evidence="7 8" key="1">
    <citation type="submission" date="2017-02" db="EMBL/GenBank/DDBJ databases">
        <authorList>
            <person name="Peterson S.W."/>
        </authorList>
    </citation>
    <scope>NUCLEOTIDE SEQUENCE [LARGE SCALE GENOMIC DNA]</scope>
    <source>
        <strain evidence="7 8">USBA 369</strain>
    </source>
</reference>
<evidence type="ECO:0000256" key="4">
    <source>
        <dbReference type="SAM" id="Coils"/>
    </source>
</evidence>
<dbReference type="RefSeq" id="WP_078710095.1">
    <property type="nucleotide sequence ID" value="NZ_FUXL01000019.1"/>
</dbReference>
<dbReference type="PRINTS" id="PR00260">
    <property type="entry name" value="CHEMTRNSDUCR"/>
</dbReference>
<evidence type="ECO:0000256" key="3">
    <source>
        <dbReference type="PROSITE-ProRule" id="PRU00284"/>
    </source>
</evidence>
<dbReference type="CDD" id="cd11386">
    <property type="entry name" value="MCP_signal"/>
    <property type="match status" value="1"/>
</dbReference>
<proteinExistence type="inferred from homology"/>
<feature type="domain" description="HAMP" evidence="6">
    <location>
        <begin position="329"/>
        <end position="382"/>
    </location>
</feature>
<dbReference type="OrthoDB" id="2489132at2"/>
<dbReference type="Gene3D" id="6.10.340.10">
    <property type="match status" value="1"/>
</dbReference>
<dbReference type="InterPro" id="IPR013587">
    <property type="entry name" value="Nitrate/nitrite_sensing"/>
</dbReference>
<dbReference type="GO" id="GO:0006935">
    <property type="term" value="P:chemotaxis"/>
    <property type="evidence" value="ECO:0007669"/>
    <property type="project" value="UniProtKB-KW"/>
</dbReference>
<dbReference type="SMART" id="SM00304">
    <property type="entry name" value="HAMP"/>
    <property type="match status" value="1"/>
</dbReference>
<comment type="similarity">
    <text evidence="2">Belongs to the methyl-accepting chemotaxis (MCP) protein family.</text>
</comment>
<dbReference type="PANTHER" id="PTHR43531">
    <property type="entry name" value="PROTEIN ICFG"/>
    <property type="match status" value="1"/>
</dbReference>